<proteinExistence type="predicted"/>
<organism evidence="2 3">
    <name type="scientific">Nonomuraea endophytica</name>
    <dbReference type="NCBI Taxonomy" id="714136"/>
    <lineage>
        <taxon>Bacteria</taxon>
        <taxon>Bacillati</taxon>
        <taxon>Actinomycetota</taxon>
        <taxon>Actinomycetes</taxon>
        <taxon>Streptosporangiales</taxon>
        <taxon>Streptosporangiaceae</taxon>
        <taxon>Nonomuraea</taxon>
    </lineage>
</organism>
<dbReference type="AlphaFoldDB" id="A0A7W8EL96"/>
<keyword evidence="1" id="KW-0812">Transmembrane</keyword>
<evidence type="ECO:0000256" key="1">
    <source>
        <dbReference type="SAM" id="Phobius"/>
    </source>
</evidence>
<feature type="transmembrane region" description="Helical" evidence="1">
    <location>
        <begin position="42"/>
        <end position="61"/>
    </location>
</feature>
<dbReference type="EMBL" id="JACHIN010000016">
    <property type="protein sequence ID" value="MBB5083153.1"/>
    <property type="molecule type" value="Genomic_DNA"/>
</dbReference>
<accession>A0A7W8EL96</accession>
<reference evidence="2 3" key="1">
    <citation type="submission" date="2020-08" db="EMBL/GenBank/DDBJ databases">
        <title>Genomic Encyclopedia of Type Strains, Phase IV (KMG-IV): sequencing the most valuable type-strain genomes for metagenomic binning, comparative biology and taxonomic classification.</title>
        <authorList>
            <person name="Goeker M."/>
        </authorList>
    </citation>
    <scope>NUCLEOTIDE SEQUENCE [LARGE SCALE GENOMIC DNA]</scope>
    <source>
        <strain evidence="2 3">DSM 45385</strain>
    </source>
</reference>
<name>A0A7W8EL96_9ACTN</name>
<comment type="caution">
    <text evidence="2">The sequence shown here is derived from an EMBL/GenBank/DDBJ whole genome shotgun (WGS) entry which is preliminary data.</text>
</comment>
<evidence type="ECO:0000313" key="3">
    <source>
        <dbReference type="Proteomes" id="UP000568380"/>
    </source>
</evidence>
<sequence>MAVDERTIGDGLRRLAGRAEPVDGEMMAALVLRSAGRRRRTGWAVGVAGTAAALAFGAVAVTNLPDPGDRTVAEVDPTFTGLTLAPTPPPATAPPIEGLPANTPEQFRQVRDCMPQGGPVHGMDGERRVPQHGVAEDFRLLAESRDKLGVTQLMGSRKGLVLCTPGVLDVSYPERPIFTYWGHEEPGSLAFDGPLAVDVHGTQTQSEVNPGTDGDPVFMVVAGRAAERVRRVEIAWASGQRMEASLSGGFFIARTRVTKRSATLPKVDVTAYDADGKVLDARKGLENLFPGALDVDD</sequence>
<gene>
    <name evidence="2" type="ORF">HNR40_008656</name>
</gene>
<keyword evidence="3" id="KW-1185">Reference proteome</keyword>
<dbReference type="RefSeq" id="WP_184972000.1">
    <property type="nucleotide sequence ID" value="NZ_JACHIN010000016.1"/>
</dbReference>
<keyword evidence="1" id="KW-0472">Membrane</keyword>
<protein>
    <submittedName>
        <fullName evidence="2">Uncharacterized protein</fullName>
    </submittedName>
</protein>
<keyword evidence="1" id="KW-1133">Transmembrane helix</keyword>
<dbReference type="Proteomes" id="UP000568380">
    <property type="component" value="Unassembled WGS sequence"/>
</dbReference>
<evidence type="ECO:0000313" key="2">
    <source>
        <dbReference type="EMBL" id="MBB5083153.1"/>
    </source>
</evidence>